<dbReference type="Proteomes" id="UP001236507">
    <property type="component" value="Unassembled WGS sequence"/>
</dbReference>
<dbReference type="Pfam" id="PF26549">
    <property type="entry name" value="Tricorn_N"/>
    <property type="match status" value="1"/>
</dbReference>
<dbReference type="RefSeq" id="WP_283345039.1">
    <property type="nucleotide sequence ID" value="NZ_JASHIF010000010.1"/>
</dbReference>
<keyword evidence="12" id="KW-1185">Reference proteome</keyword>
<keyword evidence="6 7" id="KW-0720">Serine protease</keyword>
<dbReference type="Gene3D" id="3.30.750.44">
    <property type="match status" value="1"/>
</dbReference>
<dbReference type="PIRSF" id="PIRSF036421">
    <property type="entry name" value="Tricorn_protease"/>
    <property type="match status" value="1"/>
</dbReference>
<dbReference type="SMART" id="SM00245">
    <property type="entry name" value="TSPc"/>
    <property type="match status" value="1"/>
</dbReference>
<dbReference type="InterPro" id="IPR012393">
    <property type="entry name" value="Tricorn_protease"/>
</dbReference>
<dbReference type="Gene3D" id="3.90.226.10">
    <property type="entry name" value="2-enoyl-CoA Hydratase, Chain A, domain 1"/>
    <property type="match status" value="1"/>
</dbReference>
<dbReference type="Gene3D" id="2.120.10.60">
    <property type="entry name" value="Tricorn protease N-terminal domain"/>
    <property type="match status" value="1"/>
</dbReference>
<dbReference type="EMBL" id="JASHIF010000010">
    <property type="protein sequence ID" value="MDI9860270.1"/>
    <property type="molecule type" value="Genomic_DNA"/>
</dbReference>
<evidence type="ECO:0000259" key="10">
    <source>
        <dbReference type="SMART" id="SM00245"/>
    </source>
</evidence>
<evidence type="ECO:0000313" key="11">
    <source>
        <dbReference type="EMBL" id="MDI9860270.1"/>
    </source>
</evidence>
<evidence type="ECO:0000256" key="8">
    <source>
        <dbReference type="SAM" id="MobiDB-lite"/>
    </source>
</evidence>
<keyword evidence="5 7" id="KW-0378">Hydrolase</keyword>
<feature type="signal peptide" evidence="9">
    <location>
        <begin position="1"/>
        <end position="20"/>
    </location>
</feature>
<accession>A0ABT6Y9M7</accession>
<protein>
    <recommendedName>
        <fullName evidence="7">Tricorn protease homolog</fullName>
        <ecNumber evidence="7">3.4.21.-</ecNumber>
    </recommendedName>
</protein>
<evidence type="ECO:0000256" key="5">
    <source>
        <dbReference type="ARBA" id="ARBA00022801"/>
    </source>
</evidence>
<feature type="chain" id="PRO_5047020439" description="Tricorn protease homolog" evidence="9">
    <location>
        <begin position="21"/>
        <end position="1067"/>
    </location>
</feature>
<evidence type="ECO:0000256" key="3">
    <source>
        <dbReference type="ARBA" id="ARBA00022490"/>
    </source>
</evidence>
<comment type="function">
    <text evidence="7">Degrades oligopeptides.</text>
</comment>
<reference evidence="11 12" key="1">
    <citation type="submission" date="2023-05" db="EMBL/GenBank/DDBJ databases">
        <title>Novel species of genus Flectobacillus isolated from stream in China.</title>
        <authorList>
            <person name="Lu H."/>
        </authorList>
    </citation>
    <scope>NUCLEOTIDE SEQUENCE [LARGE SCALE GENOMIC DNA]</scope>
    <source>
        <strain evidence="11 12">KCTC 42575</strain>
    </source>
</reference>
<feature type="domain" description="Tail specific protease" evidence="10">
    <location>
        <begin position="859"/>
        <end position="1041"/>
    </location>
</feature>
<proteinExistence type="inferred from homology"/>
<dbReference type="CDD" id="cd07562">
    <property type="entry name" value="Peptidase_S41_TRI"/>
    <property type="match status" value="1"/>
</dbReference>
<dbReference type="InterPro" id="IPR005151">
    <property type="entry name" value="Tail-specific_protease"/>
</dbReference>
<dbReference type="Pfam" id="PF26550">
    <property type="entry name" value="Tricorn_2nd"/>
    <property type="match status" value="1"/>
</dbReference>
<name>A0ABT6Y9M7_9BACT</name>
<gene>
    <name evidence="11" type="ORF">QM524_13715</name>
</gene>
<evidence type="ECO:0000256" key="4">
    <source>
        <dbReference type="ARBA" id="ARBA00022670"/>
    </source>
</evidence>
<dbReference type="InterPro" id="IPR028204">
    <property type="entry name" value="Tricorn_C1"/>
</dbReference>
<dbReference type="SUPFAM" id="SSF50156">
    <property type="entry name" value="PDZ domain-like"/>
    <property type="match status" value="1"/>
</dbReference>
<dbReference type="PANTHER" id="PTHR43253">
    <property type="entry name" value="TRICORN PROTEASE HOMOLOG 2-RELATED"/>
    <property type="match status" value="1"/>
</dbReference>
<dbReference type="SUPFAM" id="SSF82171">
    <property type="entry name" value="DPP6 N-terminal domain-like"/>
    <property type="match status" value="1"/>
</dbReference>
<dbReference type="InterPro" id="IPR015943">
    <property type="entry name" value="WD40/YVTN_repeat-like_dom_sf"/>
</dbReference>
<comment type="similarity">
    <text evidence="2 7">Belongs to the peptidase S41B family.</text>
</comment>
<dbReference type="InterPro" id="IPR036034">
    <property type="entry name" value="PDZ_sf"/>
</dbReference>
<dbReference type="SUPFAM" id="SSF52096">
    <property type="entry name" value="ClpP/crotonase"/>
    <property type="match status" value="1"/>
</dbReference>
<evidence type="ECO:0000313" key="12">
    <source>
        <dbReference type="Proteomes" id="UP001236507"/>
    </source>
</evidence>
<keyword evidence="9" id="KW-0732">Signal</keyword>
<comment type="caution">
    <text evidence="11">The sequence shown here is derived from an EMBL/GenBank/DDBJ whole genome shotgun (WGS) entry which is preliminary data.</text>
</comment>
<dbReference type="InterPro" id="IPR029045">
    <property type="entry name" value="ClpP/crotonase-like_dom_sf"/>
</dbReference>
<dbReference type="Pfam" id="PF14684">
    <property type="entry name" value="Tricorn_C1"/>
    <property type="match status" value="1"/>
</dbReference>
<dbReference type="Gene3D" id="2.30.42.10">
    <property type="match status" value="1"/>
</dbReference>
<comment type="subcellular location">
    <subcellularLocation>
        <location evidence="1 7">Cytoplasm</location>
    </subcellularLocation>
</comment>
<evidence type="ECO:0000256" key="2">
    <source>
        <dbReference type="ARBA" id="ARBA00008524"/>
    </source>
</evidence>
<keyword evidence="4 7" id="KW-0645">Protease</keyword>
<dbReference type="Gene3D" id="2.130.10.10">
    <property type="entry name" value="YVTN repeat-like/Quinoprotein amine dehydrogenase"/>
    <property type="match status" value="1"/>
</dbReference>
<dbReference type="PANTHER" id="PTHR43253:SF1">
    <property type="entry name" value="TRICORN PROTEASE HOMOLOG 2-RELATED"/>
    <property type="match status" value="1"/>
</dbReference>
<evidence type="ECO:0000256" key="6">
    <source>
        <dbReference type="ARBA" id="ARBA00022825"/>
    </source>
</evidence>
<dbReference type="SUPFAM" id="SSF69304">
    <property type="entry name" value="Tricorn protease N-terminal domain"/>
    <property type="match status" value="1"/>
</dbReference>
<feature type="compositionally biased region" description="Basic and acidic residues" evidence="8">
    <location>
        <begin position="542"/>
        <end position="571"/>
    </location>
</feature>
<evidence type="ECO:0000256" key="7">
    <source>
        <dbReference type="PIRNR" id="PIRNR036421"/>
    </source>
</evidence>
<feature type="region of interest" description="Disordered" evidence="8">
    <location>
        <begin position="542"/>
        <end position="575"/>
    </location>
</feature>
<sequence length="1067" mass="121628">MLKTTLFSLAAGLVSQAIVAQNTETYFASFPSISPDAQTLVYCFEGDIWKTDLNTKVSTRLTAMRGTESRPKISPDGKWLAFTGSQYGNPDVYVMPLEGGAIRQLTFHDTQDYVESWSWDSKSIYLSSGAQNDGTAYKLAINGGTPVRLFSHFFNRIHNVAEHPTTGEIFFNDTWESDNQSTRKGYKGAFNPDIQSYNPKTKAYKRYTNYIGKDLWASIDRSGNVYFASDEANGQYNLYTFQNGQKLALTQFPEAIKRPQVSANGQKVVFEKEYQLYVYDVASKTSQKINPNPLRNYVLPHEQDFKVSGNIAGFDVSTDGKKLAYSSRGALFVSDVEGKYIAQIPTDAHGRVVEVKWLSDNKTLLFTQTTEKGYYNLFTISADGKGKAKQLTSDEQSNRNITFNKEKTQAVYISGKNEIRVLDLKTLISNTVVKEELWALYNPKPYFSPNGEYVMFSAYRNFEQDIFLYHLADKKLINLTNTGITETNPYWSPDSKYIYFESDRTKASYPFGLTNGRIYRIALSKIDTPFKSDKFNDLFKEEKKEEKKDDKKEEPKNAKAKGKKEPEKKPEPAPAPKIVPIVINMEGLMQRFEQISPDFGSAESPVVFQKDDKTSVLFVSNHEGGNGALYKTTIAPFAKNKTEKIEGASVSDYEVAVAEDKYFALVRGDIYKLNLDGNNLEKIDLNFTFRKNLANEFQQMFHEAWAGVQENFYDEKFNGLDWVKTREKYAKFLPAINNRADLRTLLMDMLGELNASHLGFSTDGDEDATFYKAVSQNVGIVFENENPYVVKYVIKNSISDKADKDIRPGDRLMKVNTDSVDTNINRDFYFSKPSLDDEISLTFERSGKTFTTKVHPQRSYAQIRSLYDEWIDQNQQYVDTKSNKRIAYVHMSDMGRSEFEKFMIDVTSEAYNREGLIFDIRNNRGGNVHDLVLNFLSQRAYLKWKYREGQFTIQPNFNPADKPIVLLINEQSLSDAEMTAQGFKQLKLGKIIGTETYRWIIFTSGKGLVDGSFYRLPSWGCYTLDGKDLEKEGVSPDISIPQTFTDRLENKDPQLDKAIEEILKSLK</sequence>
<dbReference type="EC" id="3.4.21.-" evidence="7"/>
<keyword evidence="3 7" id="KW-0963">Cytoplasm</keyword>
<evidence type="ECO:0000256" key="9">
    <source>
        <dbReference type="SAM" id="SignalP"/>
    </source>
</evidence>
<evidence type="ECO:0000256" key="1">
    <source>
        <dbReference type="ARBA" id="ARBA00004496"/>
    </source>
</evidence>
<dbReference type="Pfam" id="PF03572">
    <property type="entry name" value="Peptidase_S41"/>
    <property type="match status" value="1"/>
</dbReference>
<organism evidence="11 12">
    <name type="scientific">Flectobacillus roseus</name>
    <dbReference type="NCBI Taxonomy" id="502259"/>
    <lineage>
        <taxon>Bacteria</taxon>
        <taxon>Pseudomonadati</taxon>
        <taxon>Bacteroidota</taxon>
        <taxon>Cytophagia</taxon>
        <taxon>Cytophagales</taxon>
        <taxon>Flectobacillaceae</taxon>
        <taxon>Flectobacillus</taxon>
    </lineage>
</organism>